<dbReference type="EMBL" id="PYGE01000012">
    <property type="protein sequence ID" value="PSL01838.1"/>
    <property type="molecule type" value="Genomic_DNA"/>
</dbReference>
<evidence type="ECO:0000313" key="2">
    <source>
        <dbReference type="EMBL" id="PSL01838.1"/>
    </source>
</evidence>
<comment type="caution">
    <text evidence="2">The sequence shown here is derived from an EMBL/GenBank/DDBJ whole genome shotgun (WGS) entry which is preliminary data.</text>
</comment>
<dbReference type="RefSeq" id="WP_205741000.1">
    <property type="nucleotide sequence ID" value="NZ_PYGE01000012.1"/>
</dbReference>
<dbReference type="GO" id="GO:0005840">
    <property type="term" value="C:ribosome"/>
    <property type="evidence" value="ECO:0007669"/>
    <property type="project" value="UniProtKB-KW"/>
</dbReference>
<dbReference type="SUPFAM" id="SSF55729">
    <property type="entry name" value="Acyl-CoA N-acyltransferases (Nat)"/>
    <property type="match status" value="1"/>
</dbReference>
<dbReference type="Pfam" id="PF24551">
    <property type="entry name" value="SH3_Rv0428c"/>
    <property type="match status" value="1"/>
</dbReference>
<gene>
    <name evidence="2" type="ORF">CLV30_11277</name>
</gene>
<proteinExistence type="predicted"/>
<dbReference type="InterPro" id="IPR016181">
    <property type="entry name" value="Acyl_CoA_acyltransferase"/>
</dbReference>
<reference evidence="2 3" key="1">
    <citation type="submission" date="2018-03" db="EMBL/GenBank/DDBJ databases">
        <title>Genomic Encyclopedia of Archaeal and Bacterial Type Strains, Phase II (KMG-II): from individual species to whole genera.</title>
        <authorList>
            <person name="Goeker M."/>
        </authorList>
    </citation>
    <scope>NUCLEOTIDE SEQUENCE [LARGE SCALE GENOMIC DNA]</scope>
    <source>
        <strain evidence="2 3">DSM 45211</strain>
    </source>
</reference>
<dbReference type="Proteomes" id="UP000243528">
    <property type="component" value="Unassembled WGS sequence"/>
</dbReference>
<keyword evidence="2" id="KW-0687">Ribonucleoprotein</keyword>
<dbReference type="Pfam" id="PF24553">
    <property type="entry name" value="Rv0428c_C"/>
    <property type="match status" value="1"/>
</dbReference>
<dbReference type="InterPro" id="IPR056934">
    <property type="entry name" value="SH3_Rv0428c"/>
</dbReference>
<evidence type="ECO:0000259" key="1">
    <source>
        <dbReference type="PROSITE" id="PS51186"/>
    </source>
</evidence>
<dbReference type="CDD" id="cd04301">
    <property type="entry name" value="NAT_SF"/>
    <property type="match status" value="1"/>
</dbReference>
<sequence length="340" mass="36684">MRQRSGTPARPELVGRRVVVRHRIHDQRFGATDVLGTLLSWSPAGLRVTPDRGDDVVEITNDDVIAVKAIPQRTVTRRDVRDLEAAAAAGWQALETEWMGGWLLRAADGFTRRANSCLPLDDPGLPLADAVDAVERWYRRRGLVPAFQVPQPLGGVLDPLLDTRGWDRVTEPVLVMTADLDDVAAAARADLPPVRIDDEPDAEWLAGYHYRGGDLPDHAVAVLTHADTVAFASVDDDGGNGDGDGVAGRRLAIARGAVTESPAGRRWLGLAAVEVVPEARRRGLGSHIVAGLATWAAGHGARQAYLQVTESNSGAQATYRGVGFAEHHAYHYRRLAPPES</sequence>
<dbReference type="PANTHER" id="PTHR43072">
    <property type="entry name" value="N-ACETYLTRANSFERASE"/>
    <property type="match status" value="1"/>
</dbReference>
<dbReference type="Gene3D" id="3.40.630.30">
    <property type="match status" value="1"/>
</dbReference>
<accession>A0A2P8DX88</accession>
<dbReference type="InterPro" id="IPR000182">
    <property type="entry name" value="GNAT_dom"/>
</dbReference>
<feature type="domain" description="N-acetyltransferase" evidence="1">
    <location>
        <begin position="171"/>
        <end position="340"/>
    </location>
</feature>
<keyword evidence="2" id="KW-0689">Ribosomal protein</keyword>
<organism evidence="2 3">
    <name type="scientific">Haloactinopolyspora alba</name>
    <dbReference type="NCBI Taxonomy" id="648780"/>
    <lineage>
        <taxon>Bacteria</taxon>
        <taxon>Bacillati</taxon>
        <taxon>Actinomycetota</taxon>
        <taxon>Actinomycetes</taxon>
        <taxon>Jiangellales</taxon>
        <taxon>Jiangellaceae</taxon>
        <taxon>Haloactinopolyspora</taxon>
    </lineage>
</organism>
<protein>
    <submittedName>
        <fullName evidence="2">Ribosomal protein S18 acetylase RimI-like enzyme</fullName>
    </submittedName>
</protein>
<dbReference type="AlphaFoldDB" id="A0A2P8DX88"/>
<keyword evidence="3" id="KW-1185">Reference proteome</keyword>
<evidence type="ECO:0000313" key="3">
    <source>
        <dbReference type="Proteomes" id="UP000243528"/>
    </source>
</evidence>
<name>A0A2P8DX88_9ACTN</name>
<dbReference type="PROSITE" id="PS51186">
    <property type="entry name" value="GNAT"/>
    <property type="match status" value="1"/>
</dbReference>
<dbReference type="GO" id="GO:0016747">
    <property type="term" value="F:acyltransferase activity, transferring groups other than amino-acyl groups"/>
    <property type="evidence" value="ECO:0007669"/>
    <property type="project" value="InterPro"/>
</dbReference>
<dbReference type="InterPro" id="IPR056935">
    <property type="entry name" value="Rv0428c-like_C"/>
</dbReference>